<keyword evidence="2" id="KW-1185">Reference proteome</keyword>
<evidence type="ECO:0000313" key="1">
    <source>
        <dbReference type="EMBL" id="KAL0638345.1"/>
    </source>
</evidence>
<dbReference type="Proteomes" id="UP001447188">
    <property type="component" value="Unassembled WGS sequence"/>
</dbReference>
<proteinExistence type="predicted"/>
<gene>
    <name evidence="1" type="ORF">Q9L58_002651</name>
</gene>
<organism evidence="1 2">
    <name type="scientific">Discina gigas</name>
    <dbReference type="NCBI Taxonomy" id="1032678"/>
    <lineage>
        <taxon>Eukaryota</taxon>
        <taxon>Fungi</taxon>
        <taxon>Dikarya</taxon>
        <taxon>Ascomycota</taxon>
        <taxon>Pezizomycotina</taxon>
        <taxon>Pezizomycetes</taxon>
        <taxon>Pezizales</taxon>
        <taxon>Discinaceae</taxon>
        <taxon>Discina</taxon>
    </lineage>
</organism>
<comment type="caution">
    <text evidence="1">The sequence shown here is derived from an EMBL/GenBank/DDBJ whole genome shotgun (WGS) entry which is preliminary data.</text>
</comment>
<reference evidence="1 2" key="1">
    <citation type="submission" date="2024-02" db="EMBL/GenBank/DDBJ databases">
        <title>Discinaceae phylogenomics.</title>
        <authorList>
            <person name="Dirks A.C."/>
            <person name="James T.Y."/>
        </authorList>
    </citation>
    <scope>NUCLEOTIDE SEQUENCE [LARGE SCALE GENOMIC DNA]</scope>
    <source>
        <strain evidence="1 2">ACD0624</strain>
    </source>
</reference>
<dbReference type="EMBL" id="JBBBZM010000023">
    <property type="protein sequence ID" value="KAL0638345.1"/>
    <property type="molecule type" value="Genomic_DNA"/>
</dbReference>
<sequence length="130" mass="14510">MARDFDPNTGIWHLRSRPHILHEIGDPITGEIKSQGSDTTALPNGGVKEPDAGIGLTKRALQTIVIEVGCSESRAKLRLDAQRWLQTGLPDRSRVKRKRELDEDAANVNPRPVMLVMLISFEGQRLDKSF</sequence>
<accession>A0ABR3GR01</accession>
<name>A0ABR3GR01_9PEZI</name>
<evidence type="ECO:0000313" key="2">
    <source>
        <dbReference type="Proteomes" id="UP001447188"/>
    </source>
</evidence>
<protein>
    <submittedName>
        <fullName evidence="1">Uncharacterized protein</fullName>
    </submittedName>
</protein>